<accession>A0ACB9DTH3</accession>
<protein>
    <submittedName>
        <fullName evidence="1">Uncharacterized protein</fullName>
    </submittedName>
</protein>
<evidence type="ECO:0000313" key="2">
    <source>
        <dbReference type="Proteomes" id="UP001055811"/>
    </source>
</evidence>
<proteinExistence type="predicted"/>
<evidence type="ECO:0000313" key="1">
    <source>
        <dbReference type="EMBL" id="KAI3749516.1"/>
    </source>
</evidence>
<keyword evidence="2" id="KW-1185">Reference proteome</keyword>
<gene>
    <name evidence="1" type="ORF">L2E82_20130</name>
</gene>
<name>A0ACB9DTH3_CICIN</name>
<reference evidence="1 2" key="2">
    <citation type="journal article" date="2022" name="Mol. Ecol. Resour.">
        <title>The genomes of chicory, endive, great burdock and yacon provide insights into Asteraceae paleo-polyploidization history and plant inulin production.</title>
        <authorList>
            <person name="Fan W."/>
            <person name="Wang S."/>
            <person name="Wang H."/>
            <person name="Wang A."/>
            <person name="Jiang F."/>
            <person name="Liu H."/>
            <person name="Zhao H."/>
            <person name="Xu D."/>
            <person name="Zhang Y."/>
        </authorList>
    </citation>
    <scope>NUCLEOTIDE SEQUENCE [LARGE SCALE GENOMIC DNA]</scope>
    <source>
        <strain evidence="2">cv. Punajuju</strain>
        <tissue evidence="1">Leaves</tissue>
    </source>
</reference>
<dbReference type="Proteomes" id="UP001055811">
    <property type="component" value="Linkage Group LG04"/>
</dbReference>
<dbReference type="EMBL" id="CM042012">
    <property type="protein sequence ID" value="KAI3749516.1"/>
    <property type="molecule type" value="Genomic_DNA"/>
</dbReference>
<organism evidence="1 2">
    <name type="scientific">Cichorium intybus</name>
    <name type="common">Chicory</name>
    <dbReference type="NCBI Taxonomy" id="13427"/>
    <lineage>
        <taxon>Eukaryota</taxon>
        <taxon>Viridiplantae</taxon>
        <taxon>Streptophyta</taxon>
        <taxon>Embryophyta</taxon>
        <taxon>Tracheophyta</taxon>
        <taxon>Spermatophyta</taxon>
        <taxon>Magnoliopsida</taxon>
        <taxon>eudicotyledons</taxon>
        <taxon>Gunneridae</taxon>
        <taxon>Pentapetalae</taxon>
        <taxon>asterids</taxon>
        <taxon>campanulids</taxon>
        <taxon>Asterales</taxon>
        <taxon>Asteraceae</taxon>
        <taxon>Cichorioideae</taxon>
        <taxon>Cichorieae</taxon>
        <taxon>Cichoriinae</taxon>
        <taxon>Cichorium</taxon>
    </lineage>
</organism>
<comment type="caution">
    <text evidence="1">The sequence shown here is derived from an EMBL/GenBank/DDBJ whole genome shotgun (WGS) entry which is preliminary data.</text>
</comment>
<reference evidence="2" key="1">
    <citation type="journal article" date="2022" name="Mol. Ecol. Resour.">
        <title>The genomes of chicory, endive, great burdock and yacon provide insights into Asteraceae palaeo-polyploidization history and plant inulin production.</title>
        <authorList>
            <person name="Fan W."/>
            <person name="Wang S."/>
            <person name="Wang H."/>
            <person name="Wang A."/>
            <person name="Jiang F."/>
            <person name="Liu H."/>
            <person name="Zhao H."/>
            <person name="Xu D."/>
            <person name="Zhang Y."/>
        </authorList>
    </citation>
    <scope>NUCLEOTIDE SEQUENCE [LARGE SCALE GENOMIC DNA]</scope>
    <source>
        <strain evidence="2">cv. Punajuju</strain>
    </source>
</reference>
<sequence>MEVDELPEDFDWREKGAVTEVKMQGTCGACWAFSTTGVIEGANFIATGKLRNLSEQQLVDCDHTIRHYVDWREGVDGGVWLPATSAECRLRQYNVGDGGVRDEFESVTKSILRTTIGARRCDEWSYH</sequence>